<dbReference type="PANTHER" id="PTHR31313:SF81">
    <property type="entry name" value="TY1 ENHANCER ACTIVATOR"/>
    <property type="match status" value="1"/>
</dbReference>
<dbReference type="GO" id="GO:0003677">
    <property type="term" value="F:DNA binding"/>
    <property type="evidence" value="ECO:0007669"/>
    <property type="project" value="UniProtKB-KW"/>
</dbReference>
<feature type="region of interest" description="Disordered" evidence="8">
    <location>
        <begin position="884"/>
        <end position="983"/>
    </location>
</feature>
<dbReference type="GO" id="GO:0006351">
    <property type="term" value="P:DNA-templated transcription"/>
    <property type="evidence" value="ECO:0007669"/>
    <property type="project" value="InterPro"/>
</dbReference>
<feature type="region of interest" description="Disordered" evidence="8">
    <location>
        <begin position="1129"/>
        <end position="1150"/>
    </location>
</feature>
<comment type="caution">
    <text evidence="10">The sequence shown here is derived from an EMBL/GenBank/DDBJ whole genome shotgun (WGS) entry which is preliminary data.</text>
</comment>
<gene>
    <name evidence="10" type="ORF">QBC32DRAFT_218767</name>
</gene>
<evidence type="ECO:0000256" key="1">
    <source>
        <dbReference type="ARBA" id="ARBA00004123"/>
    </source>
</evidence>
<evidence type="ECO:0000313" key="11">
    <source>
        <dbReference type="Proteomes" id="UP001303222"/>
    </source>
</evidence>
<evidence type="ECO:0000256" key="2">
    <source>
        <dbReference type="ARBA" id="ARBA00022723"/>
    </source>
</evidence>
<dbReference type="PROSITE" id="PS50048">
    <property type="entry name" value="ZN2_CY6_FUNGAL_2"/>
    <property type="match status" value="1"/>
</dbReference>
<sequence>MSTLHRNERSPSAGVSESSSPDFVSHTPRSFPSKQQQQQQQQQQVRHRASVACSSCRERRIRCVVPDGESGCTQCKKTGADCIIRNDDERRRPISKAYMSSLSNRITLLEEMLRERGVAPPPAVHPPKTRQEAREMQEHEQHDVRFREDFETPGPNQANSSMAADTPSPPKFITVEETQTDPCTDDDDNNNNNNTQTPEAPSDDSTLFPEFASQWNGDVRQFLAVKSRFSVMSGRLQYFGSTASGHVHAQNTSQPSPPVIDHASRVARVIKILGSSTHDHLMSCFWGHYNPAAQVADREIFESGRKSQNPRHYSVFLHITMLAAGYRFAERSREDVKRLILGNWESTFHRESKSMLDGELERPGGIPSVQALLILADLEFGAGRDSTGWMYSGMANRLAMDIGLHVSVPESGSELLRAEEPLRRRVMTACVLFDRYWALFLGRSPSIRNRDIGIELGLRPRMGTAASSTVPFDMVTSQSPEISLHQHLLELMSIAAKILELQNQDEYAESLFANNKSGEEAYQRLFALDRKLQAWYRRLPDFLAWKPANVQAAPVGFFMLHQQFHTCMILLHRPWAMYGNEDVLSNPAMSFGQSSGSLPGISLHHRVAIARRMCTQHAIRVARIFWHHRLRFDGRRLPIFAIQQAGTSAIALMAALANRTTEVDQQSNLRYLQVLSASIYDMCYIYQPAARMYRLLKSMLTDIRNEVVASVSGAHVQSKTSAEVTASAPAPHLQYTHQKSYSTPMVGLNFGGPDWATRGTIPSGGGDTHGYSQFSGRHQPENDLFGENEQPPSKRQRFSGPSRRASDFGGCLTPSLFNFGGFGFTSPYPTPPLTSPRDSGEGVGQGGQAKDNNTPMPDAYTDDNALFDFDFLESTALDTVMEEPNGEQQGAEGSNKDDAETDSVSRAASTPTVCSTSHKEGSETAEETANQPAASEPGANKTSAEESLSLEASTDDRDKASPDTTQDPKVSGSAPAPAQDEDSDSNIIEEWLAEPLPSIATTSSTNKTINPAALITMTNTTAPIPTPTMTTTTTAHHHLARFQPVFHPYHRQQQPPIPAPYNRDARLTKHDHTDLFPRFNKSAIIDALVGAAGINFDLSLCQEVDVEDRNYDPEHDDGGVVVIDKDGEKEHQGGAAAGKDGSGKGGAGLISGGSAAHSVSLSDLLDSMGGHGNGVKRRIEEVQGESHGGAGLGCHGYVTTTSAAKPARKVELDYFPL</sequence>
<dbReference type="InterPro" id="IPR001138">
    <property type="entry name" value="Zn2Cys6_DnaBD"/>
</dbReference>
<evidence type="ECO:0000256" key="6">
    <source>
        <dbReference type="ARBA" id="ARBA00023163"/>
    </source>
</evidence>
<name>A0AAN6SDP9_9PEZI</name>
<feature type="compositionally biased region" description="Low complexity" evidence="8">
    <location>
        <begin position="35"/>
        <end position="44"/>
    </location>
</feature>
<dbReference type="GO" id="GO:0005634">
    <property type="term" value="C:nucleus"/>
    <property type="evidence" value="ECO:0007669"/>
    <property type="project" value="UniProtKB-SubCell"/>
</dbReference>
<organism evidence="10 11">
    <name type="scientific">Pseudoneurospora amorphoporcata</name>
    <dbReference type="NCBI Taxonomy" id="241081"/>
    <lineage>
        <taxon>Eukaryota</taxon>
        <taxon>Fungi</taxon>
        <taxon>Dikarya</taxon>
        <taxon>Ascomycota</taxon>
        <taxon>Pezizomycotina</taxon>
        <taxon>Sordariomycetes</taxon>
        <taxon>Sordariomycetidae</taxon>
        <taxon>Sordariales</taxon>
        <taxon>Sordariaceae</taxon>
        <taxon>Pseudoneurospora</taxon>
    </lineage>
</organism>
<dbReference type="AlphaFoldDB" id="A0AAN6SDP9"/>
<feature type="region of interest" description="Disordered" evidence="8">
    <location>
        <begin position="118"/>
        <end position="210"/>
    </location>
</feature>
<proteinExistence type="predicted"/>
<evidence type="ECO:0000256" key="5">
    <source>
        <dbReference type="ARBA" id="ARBA00023125"/>
    </source>
</evidence>
<keyword evidence="2" id="KW-0479">Metal-binding</keyword>
<dbReference type="CDD" id="cd00067">
    <property type="entry name" value="GAL4"/>
    <property type="match status" value="1"/>
</dbReference>
<keyword evidence="5" id="KW-0238">DNA-binding</keyword>
<dbReference type="SMART" id="SM00066">
    <property type="entry name" value="GAL4"/>
    <property type="match status" value="1"/>
</dbReference>
<keyword evidence="6" id="KW-0804">Transcription</keyword>
<keyword evidence="3" id="KW-0862">Zinc</keyword>
<keyword evidence="7" id="KW-0539">Nucleus</keyword>
<dbReference type="CDD" id="cd12148">
    <property type="entry name" value="fungal_TF_MHR"/>
    <property type="match status" value="1"/>
</dbReference>
<evidence type="ECO:0000259" key="9">
    <source>
        <dbReference type="PROSITE" id="PS50048"/>
    </source>
</evidence>
<dbReference type="SMART" id="SM00906">
    <property type="entry name" value="Fungal_trans"/>
    <property type="match status" value="1"/>
</dbReference>
<dbReference type="PROSITE" id="PS00463">
    <property type="entry name" value="ZN2_CY6_FUNGAL_1"/>
    <property type="match status" value="1"/>
</dbReference>
<dbReference type="InterPro" id="IPR007219">
    <property type="entry name" value="XnlR_reg_dom"/>
</dbReference>
<feature type="compositionally biased region" description="Polar residues" evidence="8">
    <location>
        <begin position="902"/>
        <end position="916"/>
    </location>
</feature>
<dbReference type="Gene3D" id="4.10.240.10">
    <property type="entry name" value="Zn(2)-C6 fungal-type DNA-binding domain"/>
    <property type="match status" value="1"/>
</dbReference>
<feature type="region of interest" description="Disordered" evidence="8">
    <location>
        <begin position="757"/>
        <end position="809"/>
    </location>
</feature>
<evidence type="ECO:0000313" key="10">
    <source>
        <dbReference type="EMBL" id="KAK3949834.1"/>
    </source>
</evidence>
<reference evidence="10" key="2">
    <citation type="submission" date="2023-06" db="EMBL/GenBank/DDBJ databases">
        <authorList>
            <consortium name="Lawrence Berkeley National Laboratory"/>
            <person name="Mondo S.J."/>
            <person name="Hensen N."/>
            <person name="Bonometti L."/>
            <person name="Westerberg I."/>
            <person name="Brannstrom I.O."/>
            <person name="Guillou S."/>
            <person name="Cros-Aarteil S."/>
            <person name="Calhoun S."/>
            <person name="Haridas S."/>
            <person name="Kuo A."/>
            <person name="Pangilinan J."/>
            <person name="Riley R."/>
            <person name="Labutti K."/>
            <person name="Andreopoulos B."/>
            <person name="Lipzen A."/>
            <person name="Chen C."/>
            <person name="Yanf M."/>
            <person name="Daum C."/>
            <person name="Ng V."/>
            <person name="Clum A."/>
            <person name="Steindorff A."/>
            <person name="Ohm R."/>
            <person name="Martin F."/>
            <person name="Silar P."/>
            <person name="Natvig D."/>
            <person name="Lalanne C."/>
            <person name="Gautier V."/>
            <person name="Ament-Velasquez S.L."/>
            <person name="Kruys A."/>
            <person name="Hutchinson M.I."/>
            <person name="Powell A.J."/>
            <person name="Barry K."/>
            <person name="Miller A.N."/>
            <person name="Grigoriev I.V."/>
            <person name="Debuchy R."/>
            <person name="Gladieux P."/>
            <person name="Thoren M.H."/>
            <person name="Johannesson H."/>
        </authorList>
    </citation>
    <scope>NUCLEOTIDE SEQUENCE</scope>
    <source>
        <strain evidence="10">CBS 626.80</strain>
    </source>
</reference>
<dbReference type="InterPro" id="IPR051615">
    <property type="entry name" value="Transcr_Regulatory_Elem"/>
</dbReference>
<dbReference type="GO" id="GO:0008270">
    <property type="term" value="F:zinc ion binding"/>
    <property type="evidence" value="ECO:0007669"/>
    <property type="project" value="InterPro"/>
</dbReference>
<evidence type="ECO:0000256" key="3">
    <source>
        <dbReference type="ARBA" id="ARBA00022833"/>
    </source>
</evidence>
<keyword evidence="11" id="KW-1185">Reference proteome</keyword>
<dbReference type="EMBL" id="MU859199">
    <property type="protein sequence ID" value="KAK3949834.1"/>
    <property type="molecule type" value="Genomic_DNA"/>
</dbReference>
<feature type="domain" description="Zn(2)-C6 fungal-type" evidence="9">
    <location>
        <begin position="52"/>
        <end position="84"/>
    </location>
</feature>
<evidence type="ECO:0000256" key="8">
    <source>
        <dbReference type="SAM" id="MobiDB-lite"/>
    </source>
</evidence>
<dbReference type="SUPFAM" id="SSF57701">
    <property type="entry name" value="Zn2/Cys6 DNA-binding domain"/>
    <property type="match status" value="1"/>
</dbReference>
<protein>
    <submittedName>
        <fullName evidence="10">Fungal-specific transcription factor domain-containing protein</fullName>
    </submittedName>
</protein>
<dbReference type="Pfam" id="PF04082">
    <property type="entry name" value="Fungal_trans"/>
    <property type="match status" value="1"/>
</dbReference>
<dbReference type="Pfam" id="PF00172">
    <property type="entry name" value="Zn_clus"/>
    <property type="match status" value="1"/>
</dbReference>
<dbReference type="GO" id="GO:0000981">
    <property type="term" value="F:DNA-binding transcription factor activity, RNA polymerase II-specific"/>
    <property type="evidence" value="ECO:0007669"/>
    <property type="project" value="InterPro"/>
</dbReference>
<feature type="compositionally biased region" description="Basic and acidic residues" evidence="8">
    <location>
        <begin position="129"/>
        <end position="150"/>
    </location>
</feature>
<reference evidence="10" key="1">
    <citation type="journal article" date="2023" name="Mol. Phylogenet. Evol.">
        <title>Genome-scale phylogeny and comparative genomics of the fungal order Sordariales.</title>
        <authorList>
            <person name="Hensen N."/>
            <person name="Bonometti L."/>
            <person name="Westerberg I."/>
            <person name="Brannstrom I.O."/>
            <person name="Guillou S."/>
            <person name="Cros-Aarteil S."/>
            <person name="Calhoun S."/>
            <person name="Haridas S."/>
            <person name="Kuo A."/>
            <person name="Mondo S."/>
            <person name="Pangilinan J."/>
            <person name="Riley R."/>
            <person name="LaButti K."/>
            <person name="Andreopoulos B."/>
            <person name="Lipzen A."/>
            <person name="Chen C."/>
            <person name="Yan M."/>
            <person name="Daum C."/>
            <person name="Ng V."/>
            <person name="Clum A."/>
            <person name="Steindorff A."/>
            <person name="Ohm R.A."/>
            <person name="Martin F."/>
            <person name="Silar P."/>
            <person name="Natvig D.O."/>
            <person name="Lalanne C."/>
            <person name="Gautier V."/>
            <person name="Ament-Velasquez S.L."/>
            <person name="Kruys A."/>
            <person name="Hutchinson M.I."/>
            <person name="Powell A.J."/>
            <person name="Barry K."/>
            <person name="Miller A.N."/>
            <person name="Grigoriev I.V."/>
            <person name="Debuchy R."/>
            <person name="Gladieux P."/>
            <person name="Hiltunen Thoren M."/>
            <person name="Johannesson H."/>
        </authorList>
    </citation>
    <scope>NUCLEOTIDE SEQUENCE</scope>
    <source>
        <strain evidence="10">CBS 626.80</strain>
    </source>
</reference>
<feature type="compositionally biased region" description="Low complexity" evidence="8">
    <location>
        <begin position="10"/>
        <end position="20"/>
    </location>
</feature>
<evidence type="ECO:0000256" key="4">
    <source>
        <dbReference type="ARBA" id="ARBA00023015"/>
    </source>
</evidence>
<accession>A0AAN6SDP9</accession>
<keyword evidence="4" id="KW-0805">Transcription regulation</keyword>
<feature type="region of interest" description="Disordered" evidence="8">
    <location>
        <begin position="827"/>
        <end position="863"/>
    </location>
</feature>
<feature type="region of interest" description="Disordered" evidence="8">
    <location>
        <begin position="1"/>
        <end position="46"/>
    </location>
</feature>
<dbReference type="InterPro" id="IPR036864">
    <property type="entry name" value="Zn2-C6_fun-type_DNA-bd_sf"/>
</dbReference>
<dbReference type="PANTHER" id="PTHR31313">
    <property type="entry name" value="TY1 ENHANCER ACTIVATOR"/>
    <property type="match status" value="1"/>
</dbReference>
<evidence type="ECO:0000256" key="7">
    <source>
        <dbReference type="ARBA" id="ARBA00023242"/>
    </source>
</evidence>
<comment type="subcellular location">
    <subcellularLocation>
        <location evidence="1">Nucleus</location>
    </subcellularLocation>
</comment>
<dbReference type="Proteomes" id="UP001303222">
    <property type="component" value="Unassembled WGS sequence"/>
</dbReference>
<feature type="compositionally biased region" description="Polar residues" evidence="8">
    <location>
        <begin position="154"/>
        <end position="163"/>
    </location>
</feature>